<keyword evidence="4" id="KW-0699">rRNA-binding</keyword>
<proteinExistence type="inferred from homology"/>
<accession>A0A1G2DB86</accession>
<dbReference type="PANTHER" id="PTHR12934:SF11">
    <property type="entry name" value="LARGE RIBOSOMAL SUBUNIT PROTEIN UL15M"/>
    <property type="match status" value="1"/>
</dbReference>
<evidence type="ECO:0000313" key="8">
    <source>
        <dbReference type="EMBL" id="OGZ10897.1"/>
    </source>
</evidence>
<dbReference type="InterPro" id="IPR001196">
    <property type="entry name" value="Ribosomal_uL15_CS"/>
</dbReference>
<evidence type="ECO:0000256" key="3">
    <source>
        <dbReference type="ARBA" id="ARBA00023274"/>
    </source>
</evidence>
<dbReference type="Pfam" id="PF00828">
    <property type="entry name" value="Ribosomal_L27A"/>
    <property type="match status" value="1"/>
</dbReference>
<feature type="compositionally biased region" description="Basic residues" evidence="6">
    <location>
        <begin position="33"/>
        <end position="45"/>
    </location>
</feature>
<comment type="caution">
    <text evidence="8">The sequence shown here is derived from an EMBL/GenBank/DDBJ whole genome shotgun (WGS) entry which is preliminary data.</text>
</comment>
<evidence type="ECO:0000259" key="7">
    <source>
        <dbReference type="Pfam" id="PF00828"/>
    </source>
</evidence>
<dbReference type="InterPro" id="IPR021131">
    <property type="entry name" value="Ribosomal_uL15/eL18"/>
</dbReference>
<gene>
    <name evidence="4" type="primary">rplO</name>
    <name evidence="8" type="ORF">A3D67_01310</name>
</gene>
<keyword evidence="4" id="KW-0694">RNA-binding</keyword>
<organism evidence="8 9">
    <name type="scientific">Candidatus Lloydbacteria bacterium RIFCSPHIGHO2_02_FULL_51_22</name>
    <dbReference type="NCBI Taxonomy" id="1798663"/>
    <lineage>
        <taxon>Bacteria</taxon>
        <taxon>Candidatus Lloydiibacteriota</taxon>
    </lineage>
</organism>
<comment type="subunit">
    <text evidence="4">Part of the 50S ribosomal subunit.</text>
</comment>
<dbReference type="Gene3D" id="3.100.10.10">
    <property type="match status" value="1"/>
</dbReference>
<dbReference type="AlphaFoldDB" id="A0A1G2DB86"/>
<feature type="region of interest" description="Disordered" evidence="6">
    <location>
        <begin position="1"/>
        <end position="45"/>
    </location>
</feature>
<feature type="compositionally biased region" description="Basic residues" evidence="6">
    <location>
        <begin position="13"/>
        <end position="23"/>
    </location>
</feature>
<dbReference type="EMBL" id="MHLN01000030">
    <property type="protein sequence ID" value="OGZ10897.1"/>
    <property type="molecule type" value="Genomic_DNA"/>
</dbReference>
<protein>
    <recommendedName>
        <fullName evidence="4">Large ribosomal subunit protein uL15</fullName>
    </recommendedName>
</protein>
<sequence length="150" mass="16487">MQLNTLGKINTVGRRKRIGRGGKRGTYSGKGTKGQKARAGHRMRPQLRDELKKLPKRRGYGINRADTVRSDRTKYTVVHLGTLATIWDGKEITPKILLEKHVISKKQRRHAPVKVLGGGSLKQKIALSGMQVSASARKAIEAAGGTIQTK</sequence>
<comment type="function">
    <text evidence="4">Binds to the 23S rRNA.</text>
</comment>
<dbReference type="PANTHER" id="PTHR12934">
    <property type="entry name" value="50S RIBOSOMAL PROTEIN L15"/>
    <property type="match status" value="1"/>
</dbReference>
<dbReference type="GO" id="GO:0003735">
    <property type="term" value="F:structural constituent of ribosome"/>
    <property type="evidence" value="ECO:0007669"/>
    <property type="project" value="InterPro"/>
</dbReference>
<dbReference type="PROSITE" id="PS00475">
    <property type="entry name" value="RIBOSOMAL_L15"/>
    <property type="match status" value="1"/>
</dbReference>
<evidence type="ECO:0000256" key="4">
    <source>
        <dbReference type="HAMAP-Rule" id="MF_01341"/>
    </source>
</evidence>
<evidence type="ECO:0000313" key="9">
    <source>
        <dbReference type="Proteomes" id="UP000178099"/>
    </source>
</evidence>
<dbReference type="GO" id="GO:0022625">
    <property type="term" value="C:cytosolic large ribosomal subunit"/>
    <property type="evidence" value="ECO:0007669"/>
    <property type="project" value="TreeGrafter"/>
</dbReference>
<evidence type="ECO:0000256" key="1">
    <source>
        <dbReference type="ARBA" id="ARBA00007320"/>
    </source>
</evidence>
<dbReference type="InterPro" id="IPR036227">
    <property type="entry name" value="Ribosomal_uL15/eL18_sf"/>
</dbReference>
<feature type="domain" description="Large ribosomal subunit protein uL15/eL18" evidence="7">
    <location>
        <begin position="78"/>
        <end position="147"/>
    </location>
</feature>
<comment type="similarity">
    <text evidence="1 4 5">Belongs to the universal ribosomal protein uL15 family.</text>
</comment>
<dbReference type="GO" id="GO:0006412">
    <property type="term" value="P:translation"/>
    <property type="evidence" value="ECO:0007669"/>
    <property type="project" value="UniProtKB-UniRule"/>
</dbReference>
<keyword evidence="3 4" id="KW-0687">Ribonucleoprotein</keyword>
<evidence type="ECO:0000256" key="2">
    <source>
        <dbReference type="ARBA" id="ARBA00022980"/>
    </source>
</evidence>
<dbReference type="SUPFAM" id="SSF52080">
    <property type="entry name" value="Ribosomal proteins L15p and L18e"/>
    <property type="match status" value="1"/>
</dbReference>
<keyword evidence="2 4" id="KW-0689">Ribosomal protein</keyword>
<dbReference type="Proteomes" id="UP000178099">
    <property type="component" value="Unassembled WGS sequence"/>
</dbReference>
<name>A0A1G2DB86_9BACT</name>
<evidence type="ECO:0000256" key="5">
    <source>
        <dbReference type="RuleBase" id="RU003888"/>
    </source>
</evidence>
<dbReference type="HAMAP" id="MF_01341">
    <property type="entry name" value="Ribosomal_uL15"/>
    <property type="match status" value="1"/>
</dbReference>
<reference evidence="8 9" key="1">
    <citation type="journal article" date="2016" name="Nat. Commun.">
        <title>Thousands of microbial genomes shed light on interconnected biogeochemical processes in an aquifer system.</title>
        <authorList>
            <person name="Anantharaman K."/>
            <person name="Brown C.T."/>
            <person name="Hug L.A."/>
            <person name="Sharon I."/>
            <person name="Castelle C.J."/>
            <person name="Probst A.J."/>
            <person name="Thomas B.C."/>
            <person name="Singh A."/>
            <person name="Wilkins M.J."/>
            <person name="Karaoz U."/>
            <person name="Brodie E.L."/>
            <person name="Williams K.H."/>
            <person name="Hubbard S.S."/>
            <person name="Banfield J.F."/>
        </authorList>
    </citation>
    <scope>NUCLEOTIDE SEQUENCE [LARGE SCALE GENOMIC DNA]</scope>
</reference>
<dbReference type="InterPro" id="IPR030878">
    <property type="entry name" value="Ribosomal_uL15"/>
</dbReference>
<dbReference type="InterPro" id="IPR005749">
    <property type="entry name" value="Ribosomal_uL15_bac-type"/>
</dbReference>
<evidence type="ECO:0000256" key="6">
    <source>
        <dbReference type="SAM" id="MobiDB-lite"/>
    </source>
</evidence>
<dbReference type="GO" id="GO:0019843">
    <property type="term" value="F:rRNA binding"/>
    <property type="evidence" value="ECO:0007669"/>
    <property type="project" value="UniProtKB-UniRule"/>
</dbReference>